<dbReference type="InterPro" id="IPR058913">
    <property type="entry name" value="Integrase_dom_put"/>
</dbReference>
<dbReference type="Gene3D" id="3.30.420.10">
    <property type="entry name" value="Ribonuclease H-like superfamily/Ribonuclease H"/>
    <property type="match status" value="1"/>
</dbReference>
<dbReference type="OrthoDB" id="7689536at2759"/>
<dbReference type="GO" id="GO:0003676">
    <property type="term" value="F:nucleic acid binding"/>
    <property type="evidence" value="ECO:0007669"/>
    <property type="project" value="InterPro"/>
</dbReference>
<organism evidence="2">
    <name type="scientific">Amphimedon queenslandica</name>
    <name type="common">Sponge</name>
    <dbReference type="NCBI Taxonomy" id="400682"/>
    <lineage>
        <taxon>Eukaryota</taxon>
        <taxon>Metazoa</taxon>
        <taxon>Porifera</taxon>
        <taxon>Demospongiae</taxon>
        <taxon>Heteroscleromorpha</taxon>
        <taxon>Haplosclerida</taxon>
        <taxon>Niphatidae</taxon>
        <taxon>Amphimedon</taxon>
    </lineage>
</organism>
<dbReference type="InterPro" id="IPR012337">
    <property type="entry name" value="RNaseH-like_sf"/>
</dbReference>
<dbReference type="AlphaFoldDB" id="A0A1X7TA13"/>
<evidence type="ECO:0000259" key="1">
    <source>
        <dbReference type="PROSITE" id="PS50994"/>
    </source>
</evidence>
<dbReference type="GO" id="GO:0015074">
    <property type="term" value="P:DNA integration"/>
    <property type="evidence" value="ECO:0007669"/>
    <property type="project" value="InterPro"/>
</dbReference>
<dbReference type="PANTHER" id="PTHR46791:SF5">
    <property type="entry name" value="CLR5 DOMAIN-CONTAINING PROTEIN-RELATED"/>
    <property type="match status" value="1"/>
</dbReference>
<dbReference type="PROSITE" id="PS50994">
    <property type="entry name" value="INTEGRASE"/>
    <property type="match status" value="1"/>
</dbReference>
<dbReference type="InterPro" id="IPR001584">
    <property type="entry name" value="Integrase_cat-core"/>
</dbReference>
<protein>
    <recommendedName>
        <fullName evidence="1">Integrase catalytic domain-containing protein</fullName>
    </recommendedName>
</protein>
<dbReference type="InterPro" id="IPR036397">
    <property type="entry name" value="RNaseH_sf"/>
</dbReference>
<feature type="domain" description="Integrase catalytic" evidence="1">
    <location>
        <begin position="18"/>
        <end position="163"/>
    </location>
</feature>
<dbReference type="STRING" id="400682.A0A1X7TA13"/>
<dbReference type="EnsemblMetazoa" id="Aqu2.1.11390_001">
    <property type="protein sequence ID" value="Aqu2.1.11390_001"/>
    <property type="gene ID" value="Aqu2.1.11390"/>
</dbReference>
<dbReference type="OMA" id="YEMEEQC"/>
<reference evidence="2" key="1">
    <citation type="submission" date="2017-05" db="UniProtKB">
        <authorList>
            <consortium name="EnsemblMetazoa"/>
        </authorList>
    </citation>
    <scope>IDENTIFICATION</scope>
</reference>
<sequence>MIGTAMQRLTVLSRRNYSVLSPLSLYHIDGNHKLIQWKLVIHGCNDGFSKRIIYLQVSDNNRAEMVLELFRDGVIRLGLPSRVRGDRGGENVQVVEFMVQQSGAGREAFIFGRSVHNQLIERLWRDVFQGCLTCFYSVFYEMEEQCILDIDNELHLFVCTIFT</sequence>
<dbReference type="SUPFAM" id="SSF53098">
    <property type="entry name" value="Ribonuclease H-like"/>
    <property type="match status" value="1"/>
</dbReference>
<proteinExistence type="predicted"/>
<name>A0A1X7TA13_AMPQE</name>
<evidence type="ECO:0000313" key="2">
    <source>
        <dbReference type="EnsemblMetazoa" id="Aqu2.1.11390_001"/>
    </source>
</evidence>
<dbReference type="Pfam" id="PF24764">
    <property type="entry name" value="rva_4"/>
    <property type="match status" value="1"/>
</dbReference>
<dbReference type="InParanoid" id="A0A1X7TA13"/>
<accession>A0A1X7TA13</accession>
<dbReference type="PANTHER" id="PTHR46791">
    <property type="entry name" value="EXPRESSED PROTEIN"/>
    <property type="match status" value="1"/>
</dbReference>